<sequence>MTIQEKKTALIEHIQNENSEEMIDRIYDDVNNMKSWELEYGQNILNQLLIKSQEEVREGKTYTSEQMKEMRKERMESRKLTYK</sequence>
<evidence type="ECO:0000313" key="2">
    <source>
        <dbReference type="EMBL" id="TRX40048.1"/>
    </source>
</evidence>
<accession>A0A553E4T5</accession>
<organism evidence="2 3">
    <name type="scientific">Flavobacterium restrictum</name>
    <dbReference type="NCBI Taxonomy" id="2594428"/>
    <lineage>
        <taxon>Bacteria</taxon>
        <taxon>Pseudomonadati</taxon>
        <taxon>Bacteroidota</taxon>
        <taxon>Flavobacteriia</taxon>
        <taxon>Flavobacteriales</taxon>
        <taxon>Flavobacteriaceae</taxon>
        <taxon>Flavobacterium</taxon>
    </lineage>
</organism>
<proteinExistence type="predicted"/>
<gene>
    <name evidence="2" type="ORF">FNW21_07515</name>
</gene>
<keyword evidence="3" id="KW-1185">Reference proteome</keyword>
<protein>
    <submittedName>
        <fullName evidence="2">Uncharacterized protein</fullName>
    </submittedName>
</protein>
<comment type="caution">
    <text evidence="2">The sequence shown here is derived from an EMBL/GenBank/DDBJ whole genome shotgun (WGS) entry which is preliminary data.</text>
</comment>
<evidence type="ECO:0000256" key="1">
    <source>
        <dbReference type="SAM" id="MobiDB-lite"/>
    </source>
</evidence>
<reference evidence="2 3" key="1">
    <citation type="submission" date="2019-07" db="EMBL/GenBank/DDBJ databases">
        <title>Novel species of Flavobacterium.</title>
        <authorList>
            <person name="Liu Q."/>
            <person name="Xin Y.-H."/>
        </authorList>
    </citation>
    <scope>NUCLEOTIDE SEQUENCE [LARGE SCALE GENOMIC DNA]</scope>
    <source>
        <strain evidence="2 3">LB1R34</strain>
    </source>
</reference>
<dbReference type="AlphaFoldDB" id="A0A553E4T5"/>
<dbReference type="Proteomes" id="UP000316371">
    <property type="component" value="Unassembled WGS sequence"/>
</dbReference>
<dbReference type="RefSeq" id="WP_144256128.1">
    <property type="nucleotide sequence ID" value="NZ_VJZT01000006.1"/>
</dbReference>
<feature type="region of interest" description="Disordered" evidence="1">
    <location>
        <begin position="59"/>
        <end position="83"/>
    </location>
</feature>
<dbReference type="EMBL" id="VJZT01000006">
    <property type="protein sequence ID" value="TRX40048.1"/>
    <property type="molecule type" value="Genomic_DNA"/>
</dbReference>
<evidence type="ECO:0000313" key="3">
    <source>
        <dbReference type="Proteomes" id="UP000316371"/>
    </source>
</evidence>
<name>A0A553E4T5_9FLAO</name>